<dbReference type="GO" id="GO:0045254">
    <property type="term" value="C:pyruvate dehydrogenase complex"/>
    <property type="evidence" value="ECO:0007669"/>
    <property type="project" value="InterPro"/>
</dbReference>
<proteinExistence type="inferred from homology"/>
<dbReference type="PANTHER" id="PTHR23151:SF90">
    <property type="entry name" value="DIHYDROLIPOYLLYSINE-RESIDUE ACETYLTRANSFERASE COMPONENT OF PYRUVATE DEHYDROGENASE COMPLEX, MITOCHONDRIAL-RELATED"/>
    <property type="match status" value="1"/>
</dbReference>
<dbReference type="OrthoDB" id="537444at2759"/>
<keyword evidence="3" id="KW-0012">Acyltransferase</keyword>
<dbReference type="Gene3D" id="3.30.559.10">
    <property type="entry name" value="Chloramphenicol acetyltransferase-like domain"/>
    <property type="match status" value="1"/>
</dbReference>
<dbReference type="STRING" id="65357.A0A024GUC2"/>
<evidence type="ECO:0000256" key="2">
    <source>
        <dbReference type="ARBA" id="ARBA00022823"/>
    </source>
</evidence>
<dbReference type="SUPFAM" id="SSF52777">
    <property type="entry name" value="CoA-dependent acyltransferases"/>
    <property type="match status" value="1"/>
</dbReference>
<dbReference type="EMBL" id="CAIX01000562">
    <property type="protein sequence ID" value="CCI50546.1"/>
    <property type="molecule type" value="Genomic_DNA"/>
</dbReference>
<dbReference type="InterPro" id="IPR045257">
    <property type="entry name" value="E2/Pdx1"/>
</dbReference>
<dbReference type="InterPro" id="IPR000089">
    <property type="entry name" value="Biotin_lipoyl"/>
</dbReference>
<keyword evidence="7" id="KW-1185">Reference proteome</keyword>
<dbReference type="PROSITE" id="PS50968">
    <property type="entry name" value="BIOTINYL_LIPOYL"/>
    <property type="match status" value="1"/>
</dbReference>
<comment type="similarity">
    <text evidence="1 3">Belongs to the 2-oxoacid dehydrogenase family.</text>
</comment>
<dbReference type="PANTHER" id="PTHR23151">
    <property type="entry name" value="DIHYDROLIPOAMIDE ACETYL/SUCCINYL-TRANSFERASE-RELATED"/>
    <property type="match status" value="1"/>
</dbReference>
<gene>
    <name evidence="6" type="ORF">BN9_124370</name>
</gene>
<dbReference type="CDD" id="cd06849">
    <property type="entry name" value="lipoyl_domain"/>
    <property type="match status" value="1"/>
</dbReference>
<reference evidence="6 7" key="1">
    <citation type="submission" date="2012-05" db="EMBL/GenBank/DDBJ databases">
        <title>Recombination and specialization in a pathogen metapopulation.</title>
        <authorList>
            <person name="Gardiner A."/>
            <person name="Kemen E."/>
            <person name="Schultz-Larsen T."/>
            <person name="MacLean D."/>
            <person name="Van Oosterhout C."/>
            <person name="Jones J.D.G."/>
        </authorList>
    </citation>
    <scope>NUCLEOTIDE SEQUENCE [LARGE SCALE GENOMIC DNA]</scope>
    <source>
        <strain evidence="6 7">Ac Nc2</strain>
    </source>
</reference>
<sequence length="464" mass="50802">MLRVCQCNATAASRRLWFRASSVNNIRNIRAAQSQATSLSATFSTETADSSIQELQMPALSPTMSVGTLSRWMKKEGDFLHPGDVICQVETDKAVVDYELQDEAVLAKILVPEGTEDIPVGATLALTAEDAEVYQKILASGAMESYKATSSDQKLSVQDEAPMKSTNERRPLIKFLGKRSLVSDEQKDVQEQQGTLKESEITEVKRGSTSSEPVQHSDALSKLASDAQTYTDIPLSNMRKIIAKRLTASKVEVPHHYASIDCAIDNLNRVRHTLKSTHGIKVSINDFILKAVALSLRDVPEANHYYDISTGCVKANNAVDVSVAVATPSGLITPIVTHVDALGLAGINKKFMELVHRARENKLKPEEFQGGSFTISNLGGFGIDTFTAVINPPQACIMAIGRGRKELVAPQVSSQVNDVPIQPYRATLLNVTLSSDRRVVDDFVAGQFLQCFKRYMEYPELMAL</sequence>
<dbReference type="GO" id="GO:0005739">
    <property type="term" value="C:mitochondrion"/>
    <property type="evidence" value="ECO:0007669"/>
    <property type="project" value="TreeGrafter"/>
</dbReference>
<dbReference type="EC" id="2.3.1.-" evidence="3"/>
<dbReference type="InParanoid" id="A0A024GUC2"/>
<dbReference type="Pfam" id="PF00364">
    <property type="entry name" value="Biotin_lipoyl"/>
    <property type="match status" value="1"/>
</dbReference>
<dbReference type="Gene3D" id="2.40.50.100">
    <property type="match status" value="1"/>
</dbReference>
<comment type="caution">
    <text evidence="6">The sequence shown here is derived from an EMBL/GenBank/DDBJ whole genome shotgun (WGS) entry which is preliminary data.</text>
</comment>
<evidence type="ECO:0000259" key="5">
    <source>
        <dbReference type="PROSITE" id="PS50968"/>
    </source>
</evidence>
<dbReference type="GO" id="GO:0016746">
    <property type="term" value="F:acyltransferase activity"/>
    <property type="evidence" value="ECO:0007669"/>
    <property type="project" value="UniProtKB-KW"/>
</dbReference>
<dbReference type="InterPro" id="IPR011053">
    <property type="entry name" value="Single_hybrid_motif"/>
</dbReference>
<dbReference type="SUPFAM" id="SSF51230">
    <property type="entry name" value="Single hybrid motif"/>
    <property type="match status" value="1"/>
</dbReference>
<dbReference type="FunFam" id="2.40.50.100:FF:000010">
    <property type="entry name" value="Acetyltransferase component of pyruvate dehydrogenase complex"/>
    <property type="match status" value="1"/>
</dbReference>
<feature type="region of interest" description="Disordered" evidence="4">
    <location>
        <begin position="184"/>
        <end position="218"/>
    </location>
</feature>
<dbReference type="AlphaFoldDB" id="A0A024GUC2"/>
<protein>
    <recommendedName>
        <fullName evidence="3">Dihydrolipoamide acetyltransferase component of pyruvate dehydrogenase complex</fullName>
        <ecNumber evidence="3">2.3.1.-</ecNumber>
    </recommendedName>
</protein>
<accession>A0A024GUC2</accession>
<name>A0A024GUC2_9STRA</name>
<feature type="domain" description="Lipoyl-binding" evidence="5">
    <location>
        <begin position="52"/>
        <end position="128"/>
    </location>
</feature>
<organism evidence="6 7">
    <name type="scientific">Albugo candida</name>
    <dbReference type="NCBI Taxonomy" id="65357"/>
    <lineage>
        <taxon>Eukaryota</taxon>
        <taxon>Sar</taxon>
        <taxon>Stramenopiles</taxon>
        <taxon>Oomycota</taxon>
        <taxon>Peronosporomycetes</taxon>
        <taxon>Albuginales</taxon>
        <taxon>Albuginaceae</taxon>
        <taxon>Albugo</taxon>
    </lineage>
</organism>
<keyword evidence="3" id="KW-0808">Transferase</keyword>
<evidence type="ECO:0000313" key="6">
    <source>
        <dbReference type="EMBL" id="CCI50546.1"/>
    </source>
</evidence>
<dbReference type="GO" id="GO:0006086">
    <property type="term" value="P:pyruvate decarboxylation to acetyl-CoA"/>
    <property type="evidence" value="ECO:0007669"/>
    <property type="project" value="InterPro"/>
</dbReference>
<dbReference type="InterPro" id="IPR023213">
    <property type="entry name" value="CAT-like_dom_sf"/>
</dbReference>
<dbReference type="Proteomes" id="UP000053237">
    <property type="component" value="Unassembled WGS sequence"/>
</dbReference>
<evidence type="ECO:0000313" key="7">
    <source>
        <dbReference type="Proteomes" id="UP000053237"/>
    </source>
</evidence>
<dbReference type="InterPro" id="IPR001078">
    <property type="entry name" value="2-oxoacid_DH_actylTfrase"/>
</dbReference>
<comment type="cofactor">
    <cofactor evidence="3">
        <name>(R)-lipoate</name>
        <dbReference type="ChEBI" id="CHEBI:83088"/>
    </cofactor>
</comment>
<evidence type="ECO:0000256" key="4">
    <source>
        <dbReference type="SAM" id="MobiDB-lite"/>
    </source>
</evidence>
<keyword evidence="2 3" id="KW-0450">Lipoyl</keyword>
<feature type="region of interest" description="Disordered" evidence="4">
    <location>
        <begin position="148"/>
        <end position="169"/>
    </location>
</feature>
<feature type="compositionally biased region" description="Basic and acidic residues" evidence="4">
    <location>
        <begin position="197"/>
        <end position="206"/>
    </location>
</feature>
<evidence type="ECO:0000256" key="1">
    <source>
        <dbReference type="ARBA" id="ARBA00007317"/>
    </source>
</evidence>
<evidence type="ECO:0000256" key="3">
    <source>
        <dbReference type="RuleBase" id="RU003423"/>
    </source>
</evidence>
<dbReference type="Pfam" id="PF00198">
    <property type="entry name" value="2-oxoacid_dh"/>
    <property type="match status" value="1"/>
</dbReference>